<dbReference type="InterPro" id="IPR000742">
    <property type="entry name" value="EGF"/>
</dbReference>
<keyword evidence="7 11" id="KW-1015">Disulfide bond</keyword>
<dbReference type="FunFam" id="3.10.100.10:FF:000001">
    <property type="entry name" value="Hyaluronan proteoglycan link protein 1"/>
    <property type="match status" value="1"/>
</dbReference>
<dbReference type="FunFam" id="2.30.180.10:FF:000005">
    <property type="entry name" value="Stabilin 2"/>
    <property type="match status" value="2"/>
</dbReference>
<feature type="domain" description="FAS1" evidence="15">
    <location>
        <begin position="386"/>
        <end position="516"/>
    </location>
</feature>
<feature type="domain" description="EGF-like" evidence="14">
    <location>
        <begin position="752"/>
        <end position="790"/>
    </location>
</feature>
<dbReference type="FunFam" id="2.10.25.10:FF:000040">
    <property type="entry name" value="Stabilin 2"/>
    <property type="match status" value="5"/>
</dbReference>
<feature type="transmembrane region" description="Helical" evidence="13">
    <location>
        <begin position="2444"/>
        <end position="2467"/>
    </location>
</feature>
<feature type="disulfide bond" evidence="11">
    <location>
        <begin position="780"/>
        <end position="789"/>
    </location>
</feature>
<keyword evidence="3 13" id="KW-0812">Transmembrane</keyword>
<dbReference type="OrthoDB" id="286301at2759"/>
<feature type="domain" description="EGF-like" evidence="14">
    <location>
        <begin position="1454"/>
        <end position="1495"/>
    </location>
</feature>
<feature type="disulfide bond" evidence="11">
    <location>
        <begin position="1973"/>
        <end position="1982"/>
    </location>
</feature>
<feature type="domain" description="EGF-like" evidence="14">
    <location>
        <begin position="168"/>
        <end position="209"/>
    </location>
</feature>
<dbReference type="InterPro" id="IPR001881">
    <property type="entry name" value="EGF-like_Ca-bd_dom"/>
</dbReference>
<dbReference type="SMART" id="SM00181">
    <property type="entry name" value="EGF"/>
    <property type="match status" value="22"/>
</dbReference>
<dbReference type="SUPFAM" id="SSF82153">
    <property type="entry name" value="FAS1 domain"/>
    <property type="match status" value="7"/>
</dbReference>
<dbReference type="FunFam" id="2.30.180.10:FF:000017">
    <property type="entry name" value="Stabilin 2"/>
    <property type="match status" value="1"/>
</dbReference>
<feature type="domain" description="Link" evidence="16">
    <location>
        <begin position="2183"/>
        <end position="2276"/>
    </location>
</feature>
<dbReference type="FunFam" id="2.30.180.10:FF:000018">
    <property type="entry name" value="Stabilin 2"/>
    <property type="match status" value="1"/>
</dbReference>
<proteinExistence type="predicted"/>
<evidence type="ECO:0000256" key="6">
    <source>
        <dbReference type="ARBA" id="ARBA00023136"/>
    </source>
</evidence>
<dbReference type="PROSITE" id="PS01241">
    <property type="entry name" value="LINK_1"/>
    <property type="match status" value="1"/>
</dbReference>
<dbReference type="InterPro" id="IPR036378">
    <property type="entry name" value="FAS1_dom_sf"/>
</dbReference>
<keyword evidence="6 13" id="KW-0472">Membrane</keyword>
<evidence type="ECO:0000256" key="3">
    <source>
        <dbReference type="ARBA" id="ARBA00022692"/>
    </source>
</evidence>
<dbReference type="GO" id="GO:0005041">
    <property type="term" value="F:low-density lipoprotein particle receptor activity"/>
    <property type="evidence" value="ECO:0007669"/>
    <property type="project" value="TreeGrafter"/>
</dbReference>
<reference evidence="17" key="1">
    <citation type="journal article" date="2021" name="Evol. Appl.">
        <title>The genome of the Pyrenean desman and the effects of bottlenecks and inbreeding on the genomic landscape of an endangered species.</title>
        <authorList>
            <person name="Escoda L."/>
            <person name="Castresana J."/>
        </authorList>
    </citation>
    <scope>NUCLEOTIDE SEQUENCE</scope>
    <source>
        <strain evidence="17">IBE-C5619</strain>
    </source>
</reference>
<feature type="disulfide bond" evidence="11">
    <location>
        <begin position="1364"/>
        <end position="1373"/>
    </location>
</feature>
<feature type="domain" description="EGF-like" evidence="14">
    <location>
        <begin position="1496"/>
        <end position="1537"/>
    </location>
</feature>
<comment type="caution">
    <text evidence="11">Lacks conserved residue(s) required for the propagation of feature annotation.</text>
</comment>
<dbReference type="SMART" id="SM00554">
    <property type="entry name" value="FAS1"/>
    <property type="match status" value="7"/>
</dbReference>
<dbReference type="Gene3D" id="2.10.25.10">
    <property type="entry name" value="Laminin"/>
    <property type="match status" value="12"/>
</dbReference>
<evidence type="ECO:0000256" key="11">
    <source>
        <dbReference type="PROSITE-ProRule" id="PRU00076"/>
    </source>
</evidence>
<dbReference type="SUPFAM" id="SSF56436">
    <property type="entry name" value="C-type lectin-like"/>
    <property type="match status" value="1"/>
</dbReference>
<dbReference type="GO" id="GO:0006897">
    <property type="term" value="P:endocytosis"/>
    <property type="evidence" value="ECO:0007669"/>
    <property type="project" value="UniProtKB-ARBA"/>
</dbReference>
<dbReference type="PROSITE" id="PS01248">
    <property type="entry name" value="EGF_LAM_1"/>
    <property type="match status" value="1"/>
</dbReference>
<feature type="domain" description="EGF-like" evidence="14">
    <location>
        <begin position="1538"/>
        <end position="1579"/>
    </location>
</feature>
<dbReference type="InterPro" id="IPR002049">
    <property type="entry name" value="LE_dom"/>
</dbReference>
<evidence type="ECO:0000256" key="5">
    <source>
        <dbReference type="ARBA" id="ARBA00022989"/>
    </source>
</evidence>
<evidence type="ECO:0000256" key="9">
    <source>
        <dbReference type="ARBA" id="ARBA00023180"/>
    </source>
</evidence>
<name>A0A8J6AM76_GALPY</name>
<dbReference type="PROSITE" id="PS01186">
    <property type="entry name" value="EGF_2"/>
    <property type="match status" value="9"/>
</dbReference>
<evidence type="ECO:0000259" key="14">
    <source>
        <dbReference type="PROSITE" id="PS50026"/>
    </source>
</evidence>
<feature type="domain" description="EGF-like" evidence="14">
    <location>
        <begin position="2108"/>
        <end position="2150"/>
    </location>
</feature>
<dbReference type="PANTHER" id="PTHR24038">
    <property type="entry name" value="STABILIN"/>
    <property type="match status" value="1"/>
</dbReference>
<dbReference type="FunFam" id="2.30.180.10:FF:000021">
    <property type="entry name" value="Stabilin 2"/>
    <property type="match status" value="1"/>
</dbReference>
<comment type="caution">
    <text evidence="17">The sequence shown here is derived from an EMBL/GenBank/DDBJ whole genome shotgun (WGS) entry which is preliminary data.</text>
</comment>
<evidence type="ECO:0000259" key="16">
    <source>
        <dbReference type="PROSITE" id="PS50963"/>
    </source>
</evidence>
<dbReference type="PANTHER" id="PTHR24038:SF0">
    <property type="entry name" value="STABILIN-2"/>
    <property type="match status" value="1"/>
</dbReference>
<dbReference type="GO" id="GO:0016020">
    <property type="term" value="C:membrane"/>
    <property type="evidence" value="ECO:0007669"/>
    <property type="project" value="UniProtKB-SubCell"/>
</dbReference>
<dbReference type="Proteomes" id="UP000700334">
    <property type="component" value="Unassembled WGS sequence"/>
</dbReference>
<dbReference type="InterPro" id="IPR016187">
    <property type="entry name" value="CTDL_fold"/>
</dbReference>
<organism evidence="17 18">
    <name type="scientific">Galemys pyrenaicus</name>
    <name type="common">Iberian desman</name>
    <name type="synonym">Pyrenean desman</name>
    <dbReference type="NCBI Taxonomy" id="202257"/>
    <lineage>
        <taxon>Eukaryota</taxon>
        <taxon>Metazoa</taxon>
        <taxon>Chordata</taxon>
        <taxon>Craniata</taxon>
        <taxon>Vertebrata</taxon>
        <taxon>Euteleostomi</taxon>
        <taxon>Mammalia</taxon>
        <taxon>Eutheria</taxon>
        <taxon>Laurasiatheria</taxon>
        <taxon>Eulipotyphla</taxon>
        <taxon>Talpidae</taxon>
        <taxon>Galemys</taxon>
    </lineage>
</organism>
<dbReference type="Pfam" id="PF24887">
    <property type="entry name" value="EGF_STAB1-2"/>
    <property type="match status" value="1"/>
</dbReference>
<dbReference type="SMART" id="SM00445">
    <property type="entry name" value="LINK"/>
    <property type="match status" value="1"/>
</dbReference>
<keyword evidence="10" id="KW-0424">Laminin EGF-like domain</keyword>
<dbReference type="InterPro" id="IPR016186">
    <property type="entry name" value="C-type_lectin-like/link_sf"/>
</dbReference>
<evidence type="ECO:0000256" key="13">
    <source>
        <dbReference type="SAM" id="Phobius"/>
    </source>
</evidence>
<protein>
    <submittedName>
        <fullName evidence="17">Stabilin-2</fullName>
    </submittedName>
</protein>
<evidence type="ECO:0000256" key="10">
    <source>
        <dbReference type="ARBA" id="ARBA00023292"/>
    </source>
</evidence>
<feature type="domain" description="EGF-like" evidence="14">
    <location>
        <begin position="1990"/>
        <end position="2027"/>
    </location>
</feature>
<feature type="disulfide bond" evidence="11">
    <location>
        <begin position="2017"/>
        <end position="2026"/>
    </location>
</feature>
<evidence type="ECO:0000256" key="12">
    <source>
        <dbReference type="PROSITE-ProRule" id="PRU00323"/>
    </source>
</evidence>
<evidence type="ECO:0000256" key="1">
    <source>
        <dbReference type="ARBA" id="ARBA00004479"/>
    </source>
</evidence>
<dbReference type="PROSITE" id="PS50963">
    <property type="entry name" value="LINK_2"/>
    <property type="match status" value="1"/>
</dbReference>
<keyword evidence="8" id="KW-0675">Receptor</keyword>
<keyword evidence="5 13" id="KW-1133">Transmembrane helix</keyword>
<dbReference type="PROSITE" id="PS00022">
    <property type="entry name" value="EGF_1"/>
    <property type="match status" value="7"/>
</dbReference>
<dbReference type="FunFam" id="2.30.180.10:FF:000020">
    <property type="entry name" value="Stabilin 2"/>
    <property type="match status" value="1"/>
</dbReference>
<feature type="domain" description="FAS1" evidence="15">
    <location>
        <begin position="1132"/>
        <end position="1255"/>
    </location>
</feature>
<dbReference type="InterPro" id="IPR000782">
    <property type="entry name" value="FAS1_domain"/>
</dbReference>
<feature type="domain" description="EGF-like" evidence="14">
    <location>
        <begin position="81"/>
        <end position="121"/>
    </location>
</feature>
<keyword evidence="2 11" id="KW-0245">EGF-like domain</keyword>
<feature type="disulfide bond" evidence="12">
    <location>
        <begin position="2205"/>
        <end position="2274"/>
    </location>
</feature>
<feature type="domain" description="EGF-like" evidence="14">
    <location>
        <begin position="924"/>
        <end position="966"/>
    </location>
</feature>
<feature type="domain" description="FAS1" evidence="15">
    <location>
        <begin position="1723"/>
        <end position="1864"/>
    </location>
</feature>
<feature type="disulfide bond" evidence="12">
    <location>
        <begin position="2229"/>
        <end position="2250"/>
    </location>
</feature>
<evidence type="ECO:0000256" key="4">
    <source>
        <dbReference type="ARBA" id="ARBA00022737"/>
    </source>
</evidence>
<keyword evidence="18" id="KW-1185">Reference proteome</keyword>
<feature type="domain" description="EGF-like" evidence="14">
    <location>
        <begin position="2067"/>
        <end position="2107"/>
    </location>
</feature>
<evidence type="ECO:0000313" key="17">
    <source>
        <dbReference type="EMBL" id="KAG8514099.1"/>
    </source>
</evidence>
<evidence type="ECO:0000256" key="7">
    <source>
        <dbReference type="ARBA" id="ARBA00023157"/>
    </source>
</evidence>
<dbReference type="PROSITE" id="PS50026">
    <property type="entry name" value="EGF_3"/>
    <property type="match status" value="16"/>
</dbReference>
<dbReference type="SMART" id="SM00179">
    <property type="entry name" value="EGF_CA"/>
    <property type="match status" value="5"/>
</dbReference>
<dbReference type="InterPro" id="IPR024731">
    <property type="entry name" value="NELL2-like_EGF"/>
</dbReference>
<keyword evidence="4" id="KW-0677">Repeat</keyword>
<dbReference type="EMBL" id="JAGFMF010011752">
    <property type="protein sequence ID" value="KAG8514099.1"/>
    <property type="molecule type" value="Genomic_DNA"/>
</dbReference>
<dbReference type="GO" id="GO:0005540">
    <property type="term" value="F:hyaluronic acid binding"/>
    <property type="evidence" value="ECO:0007669"/>
    <property type="project" value="InterPro"/>
</dbReference>
<evidence type="ECO:0000256" key="2">
    <source>
        <dbReference type="ARBA" id="ARBA00022536"/>
    </source>
</evidence>
<evidence type="ECO:0000259" key="15">
    <source>
        <dbReference type="PROSITE" id="PS50213"/>
    </source>
</evidence>
<dbReference type="Gene3D" id="2.30.180.10">
    <property type="entry name" value="FAS1 domain"/>
    <property type="match status" value="7"/>
</dbReference>
<dbReference type="InterPro" id="IPR056806">
    <property type="entry name" value="EGF_STAB1-2"/>
</dbReference>
<dbReference type="Pfam" id="PF00193">
    <property type="entry name" value="Xlink"/>
    <property type="match status" value="1"/>
</dbReference>
<dbReference type="Gene3D" id="3.10.100.10">
    <property type="entry name" value="Mannose-Binding Protein A, subunit A"/>
    <property type="match status" value="1"/>
</dbReference>
<dbReference type="GO" id="GO:0005509">
    <property type="term" value="F:calcium ion binding"/>
    <property type="evidence" value="ECO:0007669"/>
    <property type="project" value="InterPro"/>
</dbReference>
<feature type="domain" description="EGF-like" evidence="14">
    <location>
        <begin position="1943"/>
        <end position="1983"/>
    </location>
</feature>
<feature type="domain" description="FAS1" evidence="15">
    <location>
        <begin position="1579"/>
        <end position="1707"/>
    </location>
</feature>
<feature type="domain" description="FAS1" evidence="15">
    <location>
        <begin position="1007"/>
        <end position="1140"/>
    </location>
</feature>
<keyword evidence="9" id="KW-0325">Glycoprotein</keyword>
<feature type="domain" description="EGF-like" evidence="14">
    <location>
        <begin position="1336"/>
        <end position="1374"/>
    </location>
</feature>
<dbReference type="SUPFAM" id="SSF57196">
    <property type="entry name" value="EGF/Laminin"/>
    <property type="match status" value="2"/>
</dbReference>
<feature type="domain" description="EGF-like" evidence="14">
    <location>
        <begin position="840"/>
        <end position="880"/>
    </location>
</feature>
<evidence type="ECO:0000256" key="8">
    <source>
        <dbReference type="ARBA" id="ARBA00023170"/>
    </source>
</evidence>
<dbReference type="Pfam" id="PF02469">
    <property type="entry name" value="Fasciclin"/>
    <property type="match status" value="6"/>
</dbReference>
<feature type="domain" description="EGF-like" evidence="14">
    <location>
        <begin position="881"/>
        <end position="923"/>
    </location>
</feature>
<gene>
    <name evidence="17" type="ORF">J0S82_003699</name>
</gene>
<dbReference type="GO" id="GO:0007155">
    <property type="term" value="P:cell adhesion"/>
    <property type="evidence" value="ECO:0007669"/>
    <property type="project" value="InterPro"/>
</dbReference>
<dbReference type="FunFam" id="2.10.25.10:FF:000278">
    <property type="entry name" value="Stabilin 2"/>
    <property type="match status" value="1"/>
</dbReference>
<comment type="subcellular location">
    <subcellularLocation>
        <location evidence="1">Membrane</location>
        <topology evidence="1">Single-pass type I membrane protein</topology>
    </subcellularLocation>
</comment>
<dbReference type="PROSITE" id="PS50213">
    <property type="entry name" value="FAS1"/>
    <property type="match status" value="7"/>
</dbReference>
<feature type="domain" description="FAS1" evidence="15">
    <location>
        <begin position="526"/>
        <end position="645"/>
    </location>
</feature>
<evidence type="ECO:0000313" key="18">
    <source>
        <dbReference type="Proteomes" id="UP000700334"/>
    </source>
</evidence>
<feature type="non-terminal residue" evidence="17">
    <location>
        <position position="1"/>
    </location>
</feature>
<accession>A0A8J6AM76</accession>
<feature type="domain" description="FAS1" evidence="15">
    <location>
        <begin position="2296"/>
        <end position="2430"/>
    </location>
</feature>
<dbReference type="FunFam" id="2.10.25.10:FF:000708">
    <property type="entry name" value="Stabilin 2"/>
    <property type="match status" value="1"/>
</dbReference>
<feature type="disulfide bond" evidence="11">
    <location>
        <begin position="111"/>
        <end position="120"/>
    </location>
</feature>
<feature type="domain" description="EGF-like" evidence="14">
    <location>
        <begin position="295"/>
        <end position="333"/>
    </location>
</feature>
<sequence>AQRCDKKSLLTIRTECKSCSLNFGIKCPDGYTKITNGTIGVRDCRYTFEIRTYSLSLPGCRHICRKDYLEPQCCPGHWGPDCMECPGGAQTPCSGRGRCDEGMEGNGSCSCQEGFGGTACESCADDNLFGPSCSGACSCVHGVCSSGVEGNGSCGCFSAYTGPRCDQPIPDCAALLCPENARCSPSSKDDTKLECKCLPNYQGDGKHCEPINPCLQNVCHPHAHCTYLGPNQRRCLCQEGYRGDGQVCLPVDPCQVNFGNCPVTSTVCKYDGPGQAHCECKEHYQDFVPGVGCSLTDVCVTDNPCHKHANCTTIAPGQAKCTCRKGYVGDGSECYGNIMERLRELNTEPRGKWQGQLTSFILLLAPAQARHNRDTLDSMVQMDHKVHGQSCSSCAPDSFAVFFLLYQVYAWPLSNLGPFTVLLPTDKGLNVKELLMDPKAAQYFVKLHVIAGQMNTEEMNNIDTFYTLTGKSGEIFNGDKDNQVKLKLYGGKKKVKIIHGDIVASNGLVHILDRALDKMAPTFESNTEQTIMTMLQPRYSKFRSLLEKTNVGHALEEAEVGGPYTIFVPSNNALNSMKDGALDYLLSPELDVGTLISTPHVRSMANQIIQFSTTNSGQILANNVTMEEIEVAAKNGRIYTLTGVLIPPSIIPILPHRCDETKREMKLGTCVSCSGVYWSRCPADSQPTTLFRHKCVYTGKTKNLKIGCARYCNATVKRGMSAHLRRRVLCSGHCFVSQVPKCCQGFYGPECTPCPGGFLNPCSGNGQCADGLGGNGTCACQDGFRGSRCQFCSDPNKYGPRCDKKCLCIYGTCDNRIDSDGACLAGTCREGSAGRFCHKQTAACGPHMQFCHIHATCEYSKGTASCVCKAGYEGDGFLCSEIEPCGGSSPGGCSRNAECVRIGQGTHTCVCQRGWTGDGRDCSAINNCLLPSAGSCHDNATCLYVGPGQNECECKKGFRGNGIDCEPITSCLEQTGKCHPLATCQFTSGTWSCVCREGYEGDGLQCYGNAALELSFLSEAAIFNRWITNASLQPMLTATANLTVLVPSQQAIENMDQKEKNFWLTENNIPALIKHHTLLGKYAVADLQALSSSDMLATALQGNFLHMAKGDGNLTIEGASIIDGDNAATNGVIHIINKVLVPQRIPHSQYNLANAIEAANAYTVFAPNNEAIENYIREKKAATLEEDILKYHVVLEEKLLKNDLHNGMHRETMLGFSYALGFLTHDNQLYVNEAPVNYTNIATDKGVIHGLGKVLEIQKNRCDINDTTIVRGKCEKCPHRSICPLGTKPLGEEMRRCIFTLYFNGKRSLVIGCQPKCVKTIITRECCAGYFSPQCLPCPGQAKNVCSGNGICLDGVNGTGMCECGEGFNGTVCETCTEGKYGIHCDQGAPLLPPRLAPACLCVHGRCSQGPSGDGSCECDVGWRGVKCDIAAFSTRMALPSASARQDSKGMEQPIDACKTSNGGCSAKADCKRTTPGSRVCVCRAGYAGDGIVCLEINPCLENNGGCHQHAECTHTGPNQAVCNCLPKYTGDGKACTLINICLTNNGGCSEFAICNHTGLDERTCTCKPNYVGDGFTCHGNIYQVLPRNPSTSQYYFQLLEHSVRDLVGPGPFTVLAPLSKAFDEEPQIKDWAKQDLMPQVLRYHVIACHQLLLENLKLTANATSLQGDPLEFSLSQDTVYINNKAKIITSDIISTNGIIHIIDKLLTPQNLLITPRDDFGRIQQNLTTVAINHGYVKFSKLLQDLDLLSVITDPIHTPITLFWPSDQALQALPPEQQEFLFNQDNKDKLKEYLKFHVIRDAKVSAVDLPRSPSWKTLQGSELSVRCGAGSDIGELFLNGQTCRIVQRELLFDLGVAYGIDCLLIDPTLGGRCDTFATFNVAVSAINDTGRLWELYKYPQMPKGEKQKCLYSLSFKRNLEGCRQQCVLVIQLPKCCKGYFGRDCQACPGGPNTPCNNRGVCLDQYSATGECKCNTGFNGTACELCSPRRFGPNCQACGCSEHGQCDEGITGSGQCLCEMGWTGRFCDTQTVLPPVCTPPCSAHATCKENNTCECDLNYEGDGITCTVVDFCKQDNGGCASVAKCSQDGTKVSCSCPKGYEGDGRSCAEMDRCADGLNGGCHEHATCKMTGPGKRKCECKSHYVGDGLDCVPEQLPIDRCLQDNGQCHADASCADLHFQDTTVGVFHLRSPLGQYKLTFDKAREACANEAATIATYNQLSYAQKAKYHLCSAGWLDSGRVAYPTAYASKNCGSGVVGIVDYGPRNNKSEMWDVFCYRMKDVNCTCKEGYVGDGFSCSGNLLQVLMSLPSLTNFLTDVLAYANSSARGRAFLKHLTNLSIRGTLFVPQNSGLGENETLSGRDIEHHLTNVSTFFYNDLVNGTVLGTRLGSQLLITSSQDQHQLETRFVDGRAILQWDIFASNGIIHIISRPLKAPPAPVSAGHAGLGTGIFFAILLVIGAIALAAYSYIRLNQSTIGFQHFESEEDIDVAALGKQQPENISNPMYESTASSPPEPSYDPFSELVQPGCRRMVSFSKSQWKVHTNKGSLLELTSGTQDEKPFWMEKLETKLIFLYKWTASLLLGSAGCADSISQVQGNNQILACVGLEPSCNRPRPAATWKVRPAGVLVPCVPLFSRTLRSSWRAVTPWVPCEVHLMHACPQGLGAHQASSERLSTVNPQHWLPLGNIRSFSLFKFKALRNHTSSLWLI</sequence>
<feature type="domain" description="EGF-like" evidence="14">
    <location>
        <begin position="210"/>
        <end position="249"/>
    </location>
</feature>
<dbReference type="Pfam" id="PF12947">
    <property type="entry name" value="EGF_3"/>
    <property type="match status" value="11"/>
</dbReference>
<dbReference type="InterPro" id="IPR000538">
    <property type="entry name" value="Link_dom"/>
</dbReference>
<dbReference type="GO" id="GO:0030169">
    <property type="term" value="F:low-density lipoprotein particle binding"/>
    <property type="evidence" value="ECO:0007669"/>
    <property type="project" value="TreeGrafter"/>
</dbReference>